<accession>A0A1H6AVE2</accession>
<dbReference type="PANTHER" id="PTHR45339">
    <property type="entry name" value="HYBRID SIGNAL TRANSDUCTION HISTIDINE KINASE J"/>
    <property type="match status" value="1"/>
</dbReference>
<evidence type="ECO:0000256" key="2">
    <source>
        <dbReference type="ARBA" id="ARBA00023012"/>
    </source>
</evidence>
<evidence type="ECO:0000313" key="6">
    <source>
        <dbReference type="Proteomes" id="UP000236728"/>
    </source>
</evidence>
<dbReference type="RefSeq" id="WP_103934171.1">
    <property type="nucleotide sequence ID" value="NZ_FNVA01000006.1"/>
</dbReference>
<evidence type="ECO:0000259" key="4">
    <source>
        <dbReference type="PROSITE" id="PS50110"/>
    </source>
</evidence>
<dbReference type="Proteomes" id="UP000236728">
    <property type="component" value="Unassembled WGS sequence"/>
</dbReference>
<dbReference type="PROSITE" id="PS50110">
    <property type="entry name" value="RESPONSE_REGULATORY"/>
    <property type="match status" value="1"/>
</dbReference>
<keyword evidence="1 3" id="KW-0597">Phosphoprotein</keyword>
<proteinExistence type="predicted"/>
<protein>
    <submittedName>
        <fullName evidence="5">Response regulator receiver domain-containing protein</fullName>
    </submittedName>
</protein>
<evidence type="ECO:0000256" key="3">
    <source>
        <dbReference type="PROSITE-ProRule" id="PRU00169"/>
    </source>
</evidence>
<dbReference type="SMART" id="SM00448">
    <property type="entry name" value="REC"/>
    <property type="match status" value="1"/>
</dbReference>
<organism evidence="5 6">
    <name type="scientific">Bryocella elongata</name>
    <dbReference type="NCBI Taxonomy" id="863522"/>
    <lineage>
        <taxon>Bacteria</taxon>
        <taxon>Pseudomonadati</taxon>
        <taxon>Acidobacteriota</taxon>
        <taxon>Terriglobia</taxon>
        <taxon>Terriglobales</taxon>
        <taxon>Acidobacteriaceae</taxon>
        <taxon>Bryocella</taxon>
    </lineage>
</organism>
<dbReference type="InterPro" id="IPR011006">
    <property type="entry name" value="CheY-like_superfamily"/>
</dbReference>
<dbReference type="EMBL" id="FNVA01000006">
    <property type="protein sequence ID" value="SEG52244.1"/>
    <property type="molecule type" value="Genomic_DNA"/>
</dbReference>
<name>A0A1H6AVE2_9BACT</name>
<gene>
    <name evidence="5" type="ORF">SAMN05421819_3282</name>
</gene>
<dbReference type="OrthoDB" id="9800897at2"/>
<feature type="domain" description="Response regulatory" evidence="4">
    <location>
        <begin position="3"/>
        <end position="119"/>
    </location>
</feature>
<dbReference type="InterPro" id="IPR001789">
    <property type="entry name" value="Sig_transdc_resp-reg_receiver"/>
</dbReference>
<evidence type="ECO:0000256" key="1">
    <source>
        <dbReference type="ARBA" id="ARBA00022553"/>
    </source>
</evidence>
<feature type="modified residue" description="4-aspartylphosphate" evidence="3">
    <location>
        <position position="52"/>
    </location>
</feature>
<dbReference type="SUPFAM" id="SSF52172">
    <property type="entry name" value="CheY-like"/>
    <property type="match status" value="1"/>
</dbReference>
<evidence type="ECO:0000313" key="5">
    <source>
        <dbReference type="EMBL" id="SEG52244.1"/>
    </source>
</evidence>
<keyword evidence="6" id="KW-1185">Reference proteome</keyword>
<dbReference type="Gene3D" id="3.40.50.2300">
    <property type="match status" value="1"/>
</dbReference>
<keyword evidence="2" id="KW-0902">Two-component regulatory system</keyword>
<dbReference type="PANTHER" id="PTHR45339:SF1">
    <property type="entry name" value="HYBRID SIGNAL TRANSDUCTION HISTIDINE KINASE J"/>
    <property type="match status" value="1"/>
</dbReference>
<dbReference type="GO" id="GO:0000160">
    <property type="term" value="P:phosphorelay signal transduction system"/>
    <property type="evidence" value="ECO:0007669"/>
    <property type="project" value="UniProtKB-KW"/>
</dbReference>
<dbReference type="Pfam" id="PF00072">
    <property type="entry name" value="Response_reg"/>
    <property type="match status" value="1"/>
</dbReference>
<dbReference type="AlphaFoldDB" id="A0A1H6AVE2"/>
<reference evidence="5 6" key="1">
    <citation type="submission" date="2016-10" db="EMBL/GenBank/DDBJ databases">
        <authorList>
            <person name="de Groot N.N."/>
        </authorList>
    </citation>
    <scope>NUCLEOTIDE SEQUENCE [LARGE SCALE GENOMIC DNA]</scope>
    <source>
        <strain evidence="5 6">DSM 22489</strain>
    </source>
</reference>
<sequence length="125" mass="13871">MPTVLLVEDNEWNRDMLSRRLARCGWLVLTAEDGPAGLELAQNHAFDLVLMDMSLPGMDGWTVTERMKADDRTAGIPIIALTAHVMNGDRERAFAVGCDDFEAKPIEFSVLLAKMSRLVNRCPPA</sequence>